<gene>
    <name evidence="1" type="ORF">ANN_20157</name>
</gene>
<accession>A0ABQ8SCA1</accession>
<dbReference type="EMBL" id="JAJSOF020000031">
    <property type="protein sequence ID" value="KAJ4431558.1"/>
    <property type="molecule type" value="Genomic_DNA"/>
</dbReference>
<evidence type="ECO:0000313" key="1">
    <source>
        <dbReference type="EMBL" id="KAJ4431558.1"/>
    </source>
</evidence>
<organism evidence="1 2">
    <name type="scientific">Periplaneta americana</name>
    <name type="common">American cockroach</name>
    <name type="synonym">Blatta americana</name>
    <dbReference type="NCBI Taxonomy" id="6978"/>
    <lineage>
        <taxon>Eukaryota</taxon>
        <taxon>Metazoa</taxon>
        <taxon>Ecdysozoa</taxon>
        <taxon>Arthropoda</taxon>
        <taxon>Hexapoda</taxon>
        <taxon>Insecta</taxon>
        <taxon>Pterygota</taxon>
        <taxon>Neoptera</taxon>
        <taxon>Polyneoptera</taxon>
        <taxon>Dictyoptera</taxon>
        <taxon>Blattodea</taxon>
        <taxon>Blattoidea</taxon>
        <taxon>Blattidae</taxon>
        <taxon>Blattinae</taxon>
        <taxon>Periplaneta</taxon>
    </lineage>
</organism>
<proteinExistence type="predicted"/>
<comment type="caution">
    <text evidence="1">The sequence shown here is derived from an EMBL/GenBank/DDBJ whole genome shotgun (WGS) entry which is preliminary data.</text>
</comment>
<reference evidence="1 2" key="1">
    <citation type="journal article" date="2022" name="Allergy">
        <title>Genome assembly and annotation of Periplaneta americana reveal a comprehensive cockroach allergen profile.</title>
        <authorList>
            <person name="Wang L."/>
            <person name="Xiong Q."/>
            <person name="Saelim N."/>
            <person name="Wang L."/>
            <person name="Nong W."/>
            <person name="Wan A.T."/>
            <person name="Shi M."/>
            <person name="Liu X."/>
            <person name="Cao Q."/>
            <person name="Hui J.H.L."/>
            <person name="Sookrung N."/>
            <person name="Leung T.F."/>
            <person name="Tungtrongchitr A."/>
            <person name="Tsui S.K.W."/>
        </authorList>
    </citation>
    <scope>NUCLEOTIDE SEQUENCE [LARGE SCALE GENOMIC DNA]</scope>
    <source>
        <strain evidence="1">PWHHKU_190912</strain>
    </source>
</reference>
<protein>
    <submittedName>
        <fullName evidence="1">Uncharacterized protein</fullName>
    </submittedName>
</protein>
<keyword evidence="2" id="KW-1185">Reference proteome</keyword>
<name>A0ABQ8SCA1_PERAM</name>
<sequence>MVLLFNSCNNYIIYNKMEKLPPDYCYCIMRTLKPTTQRRKYQSQSTDYRADFDSDILSQIFRVISHREVAAQWPVMRDTLFYGQHYHGGGALEHAVPVAVPYPVAVPAPPPHPQVALAAPAVSAASSAATLQAAAYHSMQLVPCLCSVPKDDIDNAGSVLVQGNQQLNENK</sequence>
<evidence type="ECO:0000313" key="2">
    <source>
        <dbReference type="Proteomes" id="UP001148838"/>
    </source>
</evidence>
<dbReference type="Proteomes" id="UP001148838">
    <property type="component" value="Unassembled WGS sequence"/>
</dbReference>